<evidence type="ECO:0000313" key="2">
    <source>
        <dbReference type="Proteomes" id="UP000481583"/>
    </source>
</evidence>
<organism evidence="1 2">
    <name type="scientific">Streptomyces coryli</name>
    <dbReference type="NCBI Taxonomy" id="1128680"/>
    <lineage>
        <taxon>Bacteria</taxon>
        <taxon>Bacillati</taxon>
        <taxon>Actinomycetota</taxon>
        <taxon>Actinomycetes</taxon>
        <taxon>Kitasatosporales</taxon>
        <taxon>Streptomycetaceae</taxon>
        <taxon>Streptomyces</taxon>
    </lineage>
</organism>
<dbReference type="Proteomes" id="UP000481583">
    <property type="component" value="Unassembled WGS sequence"/>
</dbReference>
<accession>A0A6G4TT29</accession>
<dbReference type="AlphaFoldDB" id="A0A6G4TT29"/>
<gene>
    <name evidence="1" type="ORF">G5C51_04555</name>
</gene>
<proteinExistence type="predicted"/>
<reference evidence="1 2" key="1">
    <citation type="submission" date="2020-02" db="EMBL/GenBank/DDBJ databases">
        <title>Whole-genome analyses of novel actinobacteria.</title>
        <authorList>
            <person name="Sahin N."/>
        </authorList>
    </citation>
    <scope>NUCLEOTIDE SEQUENCE [LARGE SCALE GENOMIC DNA]</scope>
    <source>
        <strain evidence="1 2">A7024</strain>
    </source>
</reference>
<dbReference type="InterPro" id="IPR048000">
    <property type="entry name" value="TnsA-like"/>
</dbReference>
<dbReference type="NCBIfam" id="NF033179">
    <property type="entry name" value="TnsA_like_Actin"/>
    <property type="match status" value="1"/>
</dbReference>
<keyword evidence="1" id="KW-0255">Endonuclease</keyword>
<keyword evidence="1" id="KW-0540">Nuclease</keyword>
<keyword evidence="1" id="KW-0378">Hydrolase</keyword>
<evidence type="ECO:0000313" key="1">
    <source>
        <dbReference type="EMBL" id="NGN63179.1"/>
    </source>
</evidence>
<dbReference type="EMBL" id="JAAKZV010000010">
    <property type="protein sequence ID" value="NGN63179.1"/>
    <property type="molecule type" value="Genomic_DNA"/>
</dbReference>
<sequence length="252" mass="27754">MAGAIGAAVSLCGADPFEVEYVDGLGRVVRSALSACWDVRFEECRPSRSFPAYRGQKNFTGWWWTATTGTDVGYESWLERSVLIGLDFDPAVVGISSQPFWLHWHDGRRLRRHPPDYFVRRADGSAVVVDVRADERIREKDAEAFAATAEACGRVGWDFARIGCPAAVREANLRWLAGYRHPRCMRPEIAARLREVFAVPGPLRAGAEAVGPPLAVLPVLFHLLWRQQLAVDVDAALLGSETVVGPAAGDIR</sequence>
<protein>
    <submittedName>
        <fullName evidence="1">TnsA-like heteromeric transposase endonuclease subunit</fullName>
    </submittedName>
</protein>
<dbReference type="GO" id="GO:0004519">
    <property type="term" value="F:endonuclease activity"/>
    <property type="evidence" value="ECO:0007669"/>
    <property type="project" value="UniProtKB-KW"/>
</dbReference>
<name>A0A6G4TT29_9ACTN</name>
<comment type="caution">
    <text evidence="1">The sequence shown here is derived from an EMBL/GenBank/DDBJ whole genome shotgun (WGS) entry which is preliminary data.</text>
</comment>
<keyword evidence="2" id="KW-1185">Reference proteome</keyword>